<dbReference type="EMBL" id="RBWX01000010">
    <property type="protein sequence ID" value="RKS86292.1"/>
    <property type="molecule type" value="Genomic_DNA"/>
</dbReference>
<dbReference type="KEGG" id="smic:SmB9_33210"/>
<evidence type="ECO:0000313" key="4">
    <source>
        <dbReference type="Proteomes" id="UP000276029"/>
    </source>
</evidence>
<gene>
    <name evidence="2" type="ORF">DFR51_2993</name>
    <name evidence="1" type="ORF">SmB9_33210</name>
</gene>
<reference evidence="2 4" key="2">
    <citation type="submission" date="2018-10" db="EMBL/GenBank/DDBJ databases">
        <title>Genomic Encyclopedia of Type Strains, Phase IV (KMG-IV): sequencing the most valuable type-strain genomes for metagenomic binning, comparative biology and taxonomic classification.</title>
        <authorList>
            <person name="Goeker M."/>
        </authorList>
    </citation>
    <scope>NUCLEOTIDE SEQUENCE [LARGE SCALE GENOMIC DNA]</scope>
    <source>
        <strain evidence="2 4">DSM 19791</strain>
    </source>
</reference>
<dbReference type="EMBL" id="AP018711">
    <property type="protein sequence ID" value="BBE35663.1"/>
    <property type="molecule type" value="Genomic_DNA"/>
</dbReference>
<evidence type="ECO:0000313" key="2">
    <source>
        <dbReference type="EMBL" id="RKS86292.1"/>
    </source>
</evidence>
<evidence type="ECO:0000313" key="3">
    <source>
        <dbReference type="Proteomes" id="UP000275727"/>
    </source>
</evidence>
<dbReference type="Proteomes" id="UP000276029">
    <property type="component" value="Unassembled WGS sequence"/>
</dbReference>
<organism evidence="1 3">
    <name type="scientific">Sphingosinicella microcystinivorans</name>
    <dbReference type="NCBI Taxonomy" id="335406"/>
    <lineage>
        <taxon>Bacteria</taxon>
        <taxon>Pseudomonadati</taxon>
        <taxon>Pseudomonadota</taxon>
        <taxon>Alphaproteobacteria</taxon>
        <taxon>Sphingomonadales</taxon>
        <taxon>Sphingosinicellaceae</taxon>
        <taxon>Sphingosinicella</taxon>
    </lineage>
</organism>
<name>A0AAD1D840_SPHMI</name>
<reference evidence="1 3" key="1">
    <citation type="submission" date="2018-06" db="EMBL/GenBank/DDBJ databases">
        <title>Complete Genome Sequence of the Microcystin-Degrading Bacterium Sphingosinicella microcystinivorans Strain B-9.</title>
        <authorList>
            <person name="Jin H."/>
            <person name="Nishizawa T."/>
            <person name="Guo Y."/>
            <person name="Nishizawa A."/>
            <person name="Park H."/>
            <person name="Kato H."/>
            <person name="Tsuji K."/>
            <person name="Harada K."/>
        </authorList>
    </citation>
    <scope>NUCLEOTIDE SEQUENCE [LARGE SCALE GENOMIC DNA]</scope>
    <source>
        <strain evidence="1 3">B9</strain>
    </source>
</reference>
<proteinExistence type="predicted"/>
<evidence type="ECO:0000313" key="1">
    <source>
        <dbReference type="EMBL" id="BBE35663.1"/>
    </source>
</evidence>
<dbReference type="AlphaFoldDB" id="A0AAD1D840"/>
<dbReference type="Proteomes" id="UP000275727">
    <property type="component" value="Chromosome"/>
</dbReference>
<accession>A0AAD1D840</accession>
<protein>
    <submittedName>
        <fullName evidence="1">Uncharacterized protein</fullName>
    </submittedName>
</protein>
<dbReference type="RefSeq" id="WP_126494967.1">
    <property type="nucleotide sequence ID" value="NZ_RBWX01000010.1"/>
</dbReference>
<keyword evidence="4" id="KW-1185">Reference proteome</keyword>
<sequence>MARAKPKMCIVNPEFVADIAPLTGSQTEIMRCIGISWNSWIKICAGLPIRLSVGRRLRDRLLAEAPESAGLRGRFSHIASGIEIRRRAREVNFLLPANTTDETSRSMPQLRSVGRALKMLSAKRSGLEVGVHP</sequence>